<evidence type="ECO:0000313" key="3">
    <source>
        <dbReference type="Proteomes" id="UP000186583"/>
    </source>
</evidence>
<accession>A0A1Q8RRU3</accession>
<dbReference type="PANTHER" id="PTHR33840:SF16">
    <property type="entry name" value="DUF2235 DOMAIN-CONTAINING PROTEIN"/>
    <property type="match status" value="1"/>
</dbReference>
<dbReference type="OrthoDB" id="3057168at2759"/>
<feature type="domain" description="T6SS Phospholipase effector Tle1-like catalytic" evidence="1">
    <location>
        <begin position="69"/>
        <end position="429"/>
    </location>
</feature>
<dbReference type="AlphaFoldDB" id="A0A1Q8RRU3"/>
<name>A0A1Q8RRU3_9PEZI</name>
<evidence type="ECO:0000259" key="1">
    <source>
        <dbReference type="Pfam" id="PF09994"/>
    </source>
</evidence>
<comment type="caution">
    <text evidence="2">The sequence shown here is derived from an EMBL/GenBank/DDBJ whole genome shotgun (WGS) entry which is preliminary data.</text>
</comment>
<dbReference type="Proteomes" id="UP000186583">
    <property type="component" value="Unassembled WGS sequence"/>
</dbReference>
<organism evidence="2 3">
    <name type="scientific">Colletotrichum chlorophyti</name>
    <dbReference type="NCBI Taxonomy" id="708187"/>
    <lineage>
        <taxon>Eukaryota</taxon>
        <taxon>Fungi</taxon>
        <taxon>Dikarya</taxon>
        <taxon>Ascomycota</taxon>
        <taxon>Pezizomycotina</taxon>
        <taxon>Sordariomycetes</taxon>
        <taxon>Hypocreomycetidae</taxon>
        <taxon>Glomerellales</taxon>
        <taxon>Glomerellaceae</taxon>
        <taxon>Colletotrichum</taxon>
    </lineage>
</organism>
<dbReference type="STRING" id="708187.A0A1Q8RRU3"/>
<sequence length="656" mass="74202">MPQENKELPLSTNSSDLWRSFVLGSTEQSSPSQILNLKKASSSFNFDEIDEAQYSEGAHGQHHHQVKPKRIIICCDGTWQSSATSRENIPSNVSRLARSIALTDKSEDDEQPEIQQVVYYSGGVGTGGGLSMLEKVRQAISGDGLDSEVIQAYNFIVSNYAPHDQIFCFGFSRGAYTARSVAGLVNDIGIIQPKEMNEFPGLYSLYKNCKDSFRFRQSQAYRKWVTGIREKGYETLRDHEDVHDHWEQVPHHVPPEFTRVVEVVGVFDTVGALGIPGLDLIPAAPYLPGIDQVGFHNPTLSKYIRHAYHALALDEHKRPFTPTLWRLPSGEQQVCHCIDSKDSETPAAKFRRLLRVEVMATEEQLDNAWKQMIEQEMYKQVGNYKMDLKQVWFPGGHINIGGGNTGILYGFPFDFEQLALLSFTWMCDQIKEHLRLDDQNLRLAASQLISVDHDDSGLLKELTTSTLADREIMSRKKLINAAMHNTNYGLNIPQQLIQAGLNFTGLWNDAFRTVITGVDDAWATGPIIDALSPFLRVIPFASLTRTPGEYRRDFAGNDDGQTNEQIHPSVYYRCIKTGNKYKPKSLKGFNRVKKMKWESDGEFQHVYEYRKGNLVLPEYIIKRDDHISRRLAECSRGGREFVAKLTGEASSIYIHA</sequence>
<keyword evidence="3" id="KW-1185">Reference proteome</keyword>
<reference evidence="2 3" key="1">
    <citation type="submission" date="2016-11" db="EMBL/GenBank/DDBJ databases">
        <title>Draft Genome Assembly of Colletotrichum chlorophyti a pathogen of herbaceous plants.</title>
        <authorList>
            <person name="Gan P."/>
            <person name="Narusaka M."/>
            <person name="Tsushima A."/>
            <person name="Narusaka Y."/>
            <person name="Takano Y."/>
            <person name="Shirasu K."/>
        </authorList>
    </citation>
    <scope>NUCLEOTIDE SEQUENCE [LARGE SCALE GENOMIC DNA]</scope>
    <source>
        <strain evidence="2 3">NTL11</strain>
    </source>
</reference>
<dbReference type="InterPro" id="IPR018712">
    <property type="entry name" value="Tle1-like_cat"/>
</dbReference>
<gene>
    <name evidence="2" type="ORF">CCHL11_04531</name>
</gene>
<proteinExistence type="predicted"/>
<dbReference type="EMBL" id="MPGH01000108">
    <property type="protein sequence ID" value="OLN86893.1"/>
    <property type="molecule type" value="Genomic_DNA"/>
</dbReference>
<evidence type="ECO:0000313" key="2">
    <source>
        <dbReference type="EMBL" id="OLN86893.1"/>
    </source>
</evidence>
<dbReference type="PANTHER" id="PTHR33840">
    <property type="match status" value="1"/>
</dbReference>
<dbReference type="Pfam" id="PF09994">
    <property type="entry name" value="T6SS_Tle1-like_cat"/>
    <property type="match status" value="1"/>
</dbReference>
<protein>
    <recommendedName>
        <fullName evidence="1">T6SS Phospholipase effector Tle1-like catalytic domain-containing protein</fullName>
    </recommendedName>
</protein>